<comment type="caution">
    <text evidence="3">The sequence shown here is derived from an EMBL/GenBank/DDBJ whole genome shotgun (WGS) entry which is preliminary data.</text>
</comment>
<keyword evidence="1" id="KW-1133">Transmembrane helix</keyword>
<dbReference type="EMBL" id="QUOV01000001">
    <property type="protein sequence ID" value="REL34671.1"/>
    <property type="molecule type" value="Genomic_DNA"/>
</dbReference>
<dbReference type="CDD" id="cd00093">
    <property type="entry name" value="HTH_XRE"/>
    <property type="match status" value="1"/>
</dbReference>
<dbReference type="InterPro" id="IPR010982">
    <property type="entry name" value="Lambda_DNA-bd_dom_sf"/>
</dbReference>
<keyword evidence="1" id="KW-0472">Membrane</keyword>
<accession>A0A3E0UCD9</accession>
<feature type="transmembrane region" description="Helical" evidence="1">
    <location>
        <begin position="139"/>
        <end position="166"/>
    </location>
</feature>
<gene>
    <name evidence="3" type="ORF">DXX92_04475</name>
</gene>
<dbReference type="PROSITE" id="PS50943">
    <property type="entry name" value="HTH_CROC1"/>
    <property type="match status" value="1"/>
</dbReference>
<keyword evidence="1" id="KW-0812">Transmembrane</keyword>
<protein>
    <submittedName>
        <fullName evidence="3">XRE family transcriptional regulator</fullName>
    </submittedName>
</protein>
<evidence type="ECO:0000313" key="4">
    <source>
        <dbReference type="Proteomes" id="UP000256999"/>
    </source>
</evidence>
<dbReference type="Gene3D" id="1.10.260.40">
    <property type="entry name" value="lambda repressor-like DNA-binding domains"/>
    <property type="match status" value="1"/>
</dbReference>
<dbReference type="InterPro" id="IPR001387">
    <property type="entry name" value="Cro/C1-type_HTH"/>
</dbReference>
<organism evidence="3 4">
    <name type="scientific">Thalassotalea euphylliae</name>
    <dbReference type="NCBI Taxonomy" id="1655234"/>
    <lineage>
        <taxon>Bacteria</taxon>
        <taxon>Pseudomonadati</taxon>
        <taxon>Pseudomonadota</taxon>
        <taxon>Gammaproteobacteria</taxon>
        <taxon>Alteromonadales</taxon>
        <taxon>Colwelliaceae</taxon>
        <taxon>Thalassotalea</taxon>
    </lineage>
</organism>
<evidence type="ECO:0000313" key="3">
    <source>
        <dbReference type="EMBL" id="REL34671.1"/>
    </source>
</evidence>
<dbReference type="GO" id="GO:0003677">
    <property type="term" value="F:DNA binding"/>
    <property type="evidence" value="ECO:0007669"/>
    <property type="project" value="InterPro"/>
</dbReference>
<dbReference type="RefSeq" id="WP_115999347.1">
    <property type="nucleotide sequence ID" value="NZ_QUOV01000001.1"/>
</dbReference>
<proteinExistence type="predicted"/>
<sequence length="254" mass="28813">MDMKISSKLLKEQRKKRAWSQSELAELTGLSLRTVQRIEKSGTASLESVKAFAAVFELTPESLQVDAKTDLETSDLNVDKVSPNKPVKPTLFKLSDQAIQLALVVFLPACLVMLFMLFTKLPNLDWVHSVRLALFSENLPAAITLLINLTIALLPLVILCLMIGLFRDLYKQQGAANYIKQLFKRSFSLKTWGVKLQDKLKRAVYLLKKPALISMFLLIFSLTFIGLNMEPYQKANLKHFISKVLDHDDENYKP</sequence>
<evidence type="ECO:0000259" key="2">
    <source>
        <dbReference type="PROSITE" id="PS50943"/>
    </source>
</evidence>
<dbReference type="Proteomes" id="UP000256999">
    <property type="component" value="Unassembled WGS sequence"/>
</dbReference>
<evidence type="ECO:0000256" key="1">
    <source>
        <dbReference type="SAM" id="Phobius"/>
    </source>
</evidence>
<feature type="domain" description="HTH cro/C1-type" evidence="2">
    <location>
        <begin position="10"/>
        <end position="63"/>
    </location>
</feature>
<dbReference type="SUPFAM" id="SSF47413">
    <property type="entry name" value="lambda repressor-like DNA-binding domains"/>
    <property type="match status" value="1"/>
</dbReference>
<dbReference type="Pfam" id="PF01381">
    <property type="entry name" value="HTH_3"/>
    <property type="match status" value="1"/>
</dbReference>
<name>A0A3E0UCD9_9GAMM</name>
<dbReference type="SMART" id="SM00530">
    <property type="entry name" value="HTH_XRE"/>
    <property type="match status" value="1"/>
</dbReference>
<dbReference type="AlphaFoldDB" id="A0A3E0UCD9"/>
<feature type="transmembrane region" description="Helical" evidence="1">
    <location>
        <begin position="98"/>
        <end position="119"/>
    </location>
</feature>
<reference evidence="3 4" key="1">
    <citation type="submission" date="2018-08" db="EMBL/GenBank/DDBJ databases">
        <title>Thalassotalea euphylliae genome.</title>
        <authorList>
            <person name="Summers S."/>
            <person name="Rice S.A."/>
            <person name="Freckelton M.L."/>
            <person name="Nedved B.T."/>
            <person name="Hadfield M.G."/>
        </authorList>
    </citation>
    <scope>NUCLEOTIDE SEQUENCE [LARGE SCALE GENOMIC DNA]</scope>
    <source>
        <strain evidence="3 4">H2</strain>
    </source>
</reference>
<feature type="transmembrane region" description="Helical" evidence="1">
    <location>
        <begin position="211"/>
        <end position="229"/>
    </location>
</feature>
<dbReference type="OrthoDB" id="21915at2"/>